<dbReference type="SMART" id="SM00642">
    <property type="entry name" value="Aamy"/>
    <property type="match status" value="1"/>
</dbReference>
<dbReference type="GO" id="GO:0004135">
    <property type="term" value="F:amylo-alpha-1,6-glucosidase activity"/>
    <property type="evidence" value="ECO:0007669"/>
    <property type="project" value="InterPro"/>
</dbReference>
<comment type="caution">
    <text evidence="6">The sequence shown here is derived from an EMBL/GenBank/DDBJ whole genome shotgun (WGS) entry which is preliminary data.</text>
</comment>
<dbReference type="InterPro" id="IPR014756">
    <property type="entry name" value="Ig_E-set"/>
</dbReference>
<keyword evidence="2" id="KW-0378">Hydrolase</keyword>
<evidence type="ECO:0000313" key="6">
    <source>
        <dbReference type="EMBL" id="GCF07968.1"/>
    </source>
</evidence>
<dbReference type="RefSeq" id="WP_149400969.1">
    <property type="nucleotide sequence ID" value="NZ_BIXY01000016.1"/>
</dbReference>
<dbReference type="CDD" id="cd11326">
    <property type="entry name" value="AmyAc_Glg_debranch"/>
    <property type="match status" value="1"/>
</dbReference>
<dbReference type="SUPFAM" id="SSF51445">
    <property type="entry name" value="(Trans)glycosidases"/>
    <property type="match status" value="1"/>
</dbReference>
<dbReference type="Pfam" id="PF02922">
    <property type="entry name" value="CBM_48"/>
    <property type="match status" value="1"/>
</dbReference>
<evidence type="ECO:0000256" key="1">
    <source>
        <dbReference type="ARBA" id="ARBA00008061"/>
    </source>
</evidence>
<gene>
    <name evidence="6" type="primary">glgX</name>
    <name evidence="6" type="ORF">KDI_15320</name>
</gene>
<dbReference type="GO" id="GO:0019156">
    <property type="term" value="F:isoamylase activity"/>
    <property type="evidence" value="ECO:0007669"/>
    <property type="project" value="UniProtKB-ARBA"/>
</dbReference>
<dbReference type="NCBIfam" id="TIGR02100">
    <property type="entry name" value="glgX_debranch"/>
    <property type="match status" value="1"/>
</dbReference>
<dbReference type="PANTHER" id="PTHR43002">
    <property type="entry name" value="GLYCOGEN DEBRANCHING ENZYME"/>
    <property type="match status" value="1"/>
</dbReference>
<protein>
    <submittedName>
        <fullName evidence="6">Glycogen debranching enzyme</fullName>
    </submittedName>
</protein>
<proteinExistence type="inferred from homology"/>
<name>A0A5A5T9A5_9CHLR</name>
<keyword evidence="3" id="KW-0809">Transit peptide</keyword>
<dbReference type="InterPro" id="IPR011837">
    <property type="entry name" value="Glycogen_debranch_GlgX"/>
</dbReference>
<dbReference type="InterPro" id="IPR017853">
    <property type="entry name" value="GH"/>
</dbReference>
<accession>A0A5A5T9A5</accession>
<dbReference type="SUPFAM" id="SSF51011">
    <property type="entry name" value="Glycosyl hydrolase domain"/>
    <property type="match status" value="1"/>
</dbReference>
<sequence>MTTRIKKTHKEKHTHVEDTVVATTIETEYGYPHPLGATINETGINFSVFADRATSVELLLFDEHDDPDPIFTIKLDPQKNKTFHFWHVLVKGVQPGIHYAYRVDGYQDVHGKGDSYNPNKVLIDPYARGNTDALWDRGKACNGEDNVTTSMRSVVIDTSHYDWEGDRPLNRLMKDTIIYEMHVKGFTRSSSSNSQYAGTFSGVIEKIPYLQELGVTAVELLPVFDFDQKEVKQISPDGTPLTNYWGYDPISFFAPENTYCVSAEAGGHTREFRDMVKAFHKAGIEVILDVVFNHTSEGNENGPTINFKGFANSCYYMLSAQDRRYHMNFSGCGNTLNGNHPITEKMIIDSLRFWVNEMHVDGFRFDEAAILSRDENGIPMTYPPVIWNIELSEVLADTKVIAEAWDAAGLYQIGYFPGYRWGEWNGIFRDAVRHFIKGDQGYVDGKTIVGRIADVIAGSASIFEFSGELPINSINFITAHDGFTLNDLVSYNGKHNEVNGENNNDGINDNLSWNCGAEGETGDPEILALRKRQIKNFITLLMISQGVPMFVYGDEVQRTQHGNNNAYCQDNELSWFDWNLVDKNQDMFRFFKWIIAFRKQHSLLRRNNFFEGKVNQRGLADISWHGCSLNHPGWQDPESRVLAVTMGSIAEESSEDDADIHVMFNMDWEDLEFDVPLLTDRSWYRVVDTAQPSPNDILEPGQEVAFTGNSYRVGNRSVVVLISR</sequence>
<keyword evidence="7" id="KW-1185">Reference proteome</keyword>
<dbReference type="InterPro" id="IPR013783">
    <property type="entry name" value="Ig-like_fold"/>
</dbReference>
<feature type="domain" description="Glycosyl hydrolase family 13 catalytic" evidence="5">
    <location>
        <begin position="180"/>
        <end position="598"/>
    </location>
</feature>
<dbReference type="AlphaFoldDB" id="A0A5A5T9A5"/>
<dbReference type="InterPro" id="IPR048650">
    <property type="entry name" value="ISOA1-3-like_C"/>
</dbReference>
<dbReference type="GO" id="GO:0005980">
    <property type="term" value="P:glycogen catabolic process"/>
    <property type="evidence" value="ECO:0007669"/>
    <property type="project" value="InterPro"/>
</dbReference>
<evidence type="ECO:0000259" key="5">
    <source>
        <dbReference type="SMART" id="SM00642"/>
    </source>
</evidence>
<dbReference type="InterPro" id="IPR006047">
    <property type="entry name" value="GH13_cat_dom"/>
</dbReference>
<dbReference type="Gene3D" id="3.20.20.80">
    <property type="entry name" value="Glycosidases"/>
    <property type="match status" value="1"/>
</dbReference>
<dbReference type="Gene3D" id="2.60.40.1180">
    <property type="entry name" value="Golgi alpha-mannosidase II"/>
    <property type="match status" value="1"/>
</dbReference>
<evidence type="ECO:0000256" key="2">
    <source>
        <dbReference type="ARBA" id="ARBA00022801"/>
    </source>
</evidence>
<evidence type="ECO:0000256" key="4">
    <source>
        <dbReference type="ARBA" id="ARBA00023295"/>
    </source>
</evidence>
<comment type="similarity">
    <text evidence="1">Belongs to the glycosyl hydrolase 13 family.</text>
</comment>
<dbReference type="InterPro" id="IPR013780">
    <property type="entry name" value="Glyco_hydro_b"/>
</dbReference>
<dbReference type="InterPro" id="IPR044505">
    <property type="entry name" value="GlgX_Isoamylase_N_E_set"/>
</dbReference>
<dbReference type="Pfam" id="PF21156">
    <property type="entry name" value="ISOA1-3_C"/>
    <property type="match status" value="1"/>
</dbReference>
<dbReference type="Gene3D" id="2.60.40.10">
    <property type="entry name" value="Immunoglobulins"/>
    <property type="match status" value="1"/>
</dbReference>
<dbReference type="Pfam" id="PF00128">
    <property type="entry name" value="Alpha-amylase"/>
    <property type="match status" value="1"/>
</dbReference>
<reference evidence="6 7" key="1">
    <citation type="submission" date="2019-01" db="EMBL/GenBank/DDBJ databases">
        <title>Draft genome sequence of Dictyobacter sp. Uno17.</title>
        <authorList>
            <person name="Wang C.M."/>
            <person name="Zheng Y."/>
            <person name="Sakai Y."/>
            <person name="Abe K."/>
            <person name="Yokota A."/>
            <person name="Yabe S."/>
        </authorList>
    </citation>
    <scope>NUCLEOTIDE SEQUENCE [LARGE SCALE GENOMIC DNA]</scope>
    <source>
        <strain evidence="6 7">Uno17</strain>
    </source>
</reference>
<evidence type="ECO:0000313" key="7">
    <source>
        <dbReference type="Proteomes" id="UP000322530"/>
    </source>
</evidence>
<dbReference type="SUPFAM" id="SSF81296">
    <property type="entry name" value="E set domains"/>
    <property type="match status" value="1"/>
</dbReference>
<dbReference type="Proteomes" id="UP000322530">
    <property type="component" value="Unassembled WGS sequence"/>
</dbReference>
<dbReference type="InterPro" id="IPR004193">
    <property type="entry name" value="Glyco_hydro_13_N"/>
</dbReference>
<keyword evidence="4" id="KW-0326">Glycosidase</keyword>
<dbReference type="OrthoDB" id="9761875at2"/>
<dbReference type="CDD" id="cd02856">
    <property type="entry name" value="E_set_GDE_Isoamylase_N"/>
    <property type="match status" value="1"/>
</dbReference>
<dbReference type="EMBL" id="BIXY01000016">
    <property type="protein sequence ID" value="GCF07968.1"/>
    <property type="molecule type" value="Genomic_DNA"/>
</dbReference>
<evidence type="ECO:0000256" key="3">
    <source>
        <dbReference type="ARBA" id="ARBA00022946"/>
    </source>
</evidence>
<organism evidence="6 7">
    <name type="scientific">Dictyobacter arantiisoli</name>
    <dbReference type="NCBI Taxonomy" id="2014874"/>
    <lineage>
        <taxon>Bacteria</taxon>
        <taxon>Bacillati</taxon>
        <taxon>Chloroflexota</taxon>
        <taxon>Ktedonobacteria</taxon>
        <taxon>Ktedonobacterales</taxon>
        <taxon>Dictyobacteraceae</taxon>
        <taxon>Dictyobacter</taxon>
    </lineage>
</organism>